<evidence type="ECO:0000313" key="3">
    <source>
        <dbReference type="Proteomes" id="UP000464658"/>
    </source>
</evidence>
<proteinExistence type="predicted"/>
<organism evidence="2 3">
    <name type="scientific">Bacillus safensis</name>
    <dbReference type="NCBI Taxonomy" id="561879"/>
    <lineage>
        <taxon>Bacteria</taxon>
        <taxon>Bacillati</taxon>
        <taxon>Bacillota</taxon>
        <taxon>Bacilli</taxon>
        <taxon>Bacillales</taxon>
        <taxon>Bacillaceae</taxon>
        <taxon>Bacillus</taxon>
    </lineage>
</organism>
<gene>
    <name evidence="2" type="ORF">BsIDN1_35990</name>
</gene>
<protein>
    <recommendedName>
        <fullName evidence="4">Major facilitator superfamily (MFS) profile domain-containing protein</fullName>
    </recommendedName>
</protein>
<dbReference type="EMBL" id="AP021906">
    <property type="protein sequence ID" value="BBP89981.1"/>
    <property type="molecule type" value="Genomic_DNA"/>
</dbReference>
<feature type="transmembrane region" description="Helical" evidence="1">
    <location>
        <begin position="6"/>
        <end position="28"/>
    </location>
</feature>
<dbReference type="SUPFAM" id="SSF103473">
    <property type="entry name" value="MFS general substrate transporter"/>
    <property type="match status" value="1"/>
</dbReference>
<dbReference type="Proteomes" id="UP000464658">
    <property type="component" value="Chromosome"/>
</dbReference>
<keyword evidence="1" id="KW-1133">Transmembrane helix</keyword>
<feature type="transmembrane region" description="Helical" evidence="1">
    <location>
        <begin position="74"/>
        <end position="93"/>
    </location>
</feature>
<name>A0A5S9MAQ7_BACIA</name>
<evidence type="ECO:0000313" key="2">
    <source>
        <dbReference type="EMBL" id="BBP89981.1"/>
    </source>
</evidence>
<dbReference type="Gene3D" id="1.20.1250.20">
    <property type="entry name" value="MFS general substrate transporter like domains"/>
    <property type="match status" value="1"/>
</dbReference>
<evidence type="ECO:0008006" key="4">
    <source>
        <dbReference type="Google" id="ProtNLM"/>
    </source>
</evidence>
<accession>A0A5S9MAQ7</accession>
<dbReference type="AlphaFoldDB" id="A0A5S9MAQ7"/>
<reference evidence="2 3" key="1">
    <citation type="submission" date="2019-12" db="EMBL/GenBank/DDBJ databases">
        <title>Full genome sequence of a Bacillus safensis strain isolated from commercially available natto in Indonesia.</title>
        <authorList>
            <person name="Yoshida M."/>
            <person name="Uomi M."/>
            <person name="Waturangi D."/>
            <person name="Ekaputri J.J."/>
            <person name="Setiamarga D.H.E."/>
        </authorList>
    </citation>
    <scope>NUCLEOTIDE SEQUENCE [LARGE SCALE GENOMIC DNA]</scope>
    <source>
        <strain evidence="2 3">IDN1</strain>
    </source>
</reference>
<feature type="transmembrane region" description="Helical" evidence="1">
    <location>
        <begin position="40"/>
        <end position="62"/>
    </location>
</feature>
<evidence type="ECO:0000256" key="1">
    <source>
        <dbReference type="SAM" id="Phobius"/>
    </source>
</evidence>
<keyword evidence="1" id="KW-0812">Transmembrane</keyword>
<sequence length="110" mass="11630">MSSLPALPVVIALLFAGMMCLGMGNGAVFQLVPQVFHKEIGIVTGIVGAAGGIGGFFLPNILGSLKELTGSYTFGFFLTISLFVLIVFLCLVVSQLKRKKVLINHTISES</sequence>
<dbReference type="InterPro" id="IPR036259">
    <property type="entry name" value="MFS_trans_sf"/>
</dbReference>
<keyword evidence="1" id="KW-0472">Membrane</keyword>